<dbReference type="GeneID" id="19247269"/>
<evidence type="ECO:0000313" key="3">
    <source>
        <dbReference type="Proteomes" id="UP000002499"/>
    </source>
</evidence>
<accession>E9DZB0</accession>
<protein>
    <submittedName>
        <fullName evidence="2">Uncharacterized protein</fullName>
    </submittedName>
</protein>
<dbReference type="PANTHER" id="PTHR35043">
    <property type="entry name" value="TRANSCRIPTION FACTOR DOMAIN-CONTAINING PROTEIN"/>
    <property type="match status" value="1"/>
</dbReference>
<keyword evidence="1" id="KW-0812">Transmembrane</keyword>
<name>E9DZB0_METAQ</name>
<proteinExistence type="predicted"/>
<dbReference type="InParanoid" id="E9DZB0"/>
<dbReference type="Proteomes" id="UP000002499">
    <property type="component" value="Unassembled WGS sequence"/>
</dbReference>
<organism evidence="3">
    <name type="scientific">Metarhizium acridum (strain CQMa 102)</name>
    <dbReference type="NCBI Taxonomy" id="655827"/>
    <lineage>
        <taxon>Eukaryota</taxon>
        <taxon>Fungi</taxon>
        <taxon>Dikarya</taxon>
        <taxon>Ascomycota</taxon>
        <taxon>Pezizomycotina</taxon>
        <taxon>Sordariomycetes</taxon>
        <taxon>Hypocreomycetidae</taxon>
        <taxon>Hypocreales</taxon>
        <taxon>Clavicipitaceae</taxon>
        <taxon>Metarhizium</taxon>
    </lineage>
</organism>
<dbReference type="EMBL" id="GL698485">
    <property type="protein sequence ID" value="EFY91072.1"/>
    <property type="molecule type" value="Genomic_DNA"/>
</dbReference>
<dbReference type="PANTHER" id="PTHR35043:SF8">
    <property type="entry name" value="DUF4220 DOMAIN-CONTAINING PROTEIN"/>
    <property type="match status" value="1"/>
</dbReference>
<sequence length="423" mass="47805">MGGFIYLGQPETFPITALQMAKNPIFKTPRCVPEDIEEKSKQDWLAKTFASLQILQLVLSIITRHIKKLQYSQLEVVTLAFAICGVLIYLTYLYKPQKVERPFYIGRMGSPISNDLAAARQISLSTPPFNQVAVVPDPLEFEATYDSLWAIVLDKQRGPSGRNLDVPHRIPNDNIPIHDGDFHPAVYFLAVASGLFGAIHAIAWNSEFSTEVERLLWRISTVVTATSPFVGLLGNPLAQFTRSSGDSQSFICNLLRLLQEYFWKTNDKTQVMEAIEKLEDALADNRQETYLEILYLELYARPFHFLDDLERFLVETEADETDFGPKKDEAFIEQFKNLALVIKDKDNPSKRLVNAARVGKWPKESLLPKGFNRGLIFLTAFLYCSSRALLLGISVSSLRLMPDSVYTQSDWTQYLPTFGSSGG</sequence>
<dbReference type="OrthoDB" id="3061561at2759"/>
<dbReference type="eggNOG" id="ENOG502SPX8">
    <property type="taxonomic scope" value="Eukaryota"/>
</dbReference>
<keyword evidence="3" id="KW-1185">Reference proteome</keyword>
<dbReference type="AlphaFoldDB" id="E9DZB0"/>
<reference evidence="2 3" key="1">
    <citation type="journal article" date="2011" name="PLoS Genet.">
        <title>Genome sequencing and comparative transcriptomics of the model entomopathogenic fungi Metarhizium anisopliae and M. acridum.</title>
        <authorList>
            <person name="Gao Q."/>
            <person name="Jin K."/>
            <person name="Ying S.H."/>
            <person name="Zhang Y."/>
            <person name="Xiao G."/>
            <person name="Shang Y."/>
            <person name="Duan Z."/>
            <person name="Hu X."/>
            <person name="Xie X.Q."/>
            <person name="Zhou G."/>
            <person name="Peng G."/>
            <person name="Luo Z."/>
            <person name="Huang W."/>
            <person name="Wang B."/>
            <person name="Fang W."/>
            <person name="Wang S."/>
            <person name="Zhong Y."/>
            <person name="Ma L.J."/>
            <person name="St Leger R.J."/>
            <person name="Zhao G.P."/>
            <person name="Pei Y."/>
            <person name="Feng M.G."/>
            <person name="Xia Y."/>
            <person name="Wang C."/>
        </authorList>
    </citation>
    <scope>NUCLEOTIDE SEQUENCE [LARGE SCALE GENOMIC DNA]</scope>
    <source>
        <strain evidence="2 3">CQMa 102</strain>
    </source>
</reference>
<evidence type="ECO:0000256" key="1">
    <source>
        <dbReference type="SAM" id="Phobius"/>
    </source>
</evidence>
<keyword evidence="1" id="KW-1133">Transmembrane helix</keyword>
<keyword evidence="1" id="KW-0472">Membrane</keyword>
<feature type="transmembrane region" description="Helical" evidence="1">
    <location>
        <begin position="185"/>
        <end position="203"/>
    </location>
</feature>
<evidence type="ECO:0000313" key="2">
    <source>
        <dbReference type="EMBL" id="EFY91072.1"/>
    </source>
</evidence>
<dbReference type="KEGG" id="maw:19247269"/>
<dbReference type="OMA" id="HCYFANM"/>
<dbReference type="HOGENOM" id="CLU_022883_4_0_1"/>
<gene>
    <name evidence="2" type="ORF">MAC_02958</name>
</gene>
<feature type="transmembrane region" description="Helical" evidence="1">
    <location>
        <begin position="74"/>
        <end position="94"/>
    </location>
</feature>